<dbReference type="CDD" id="cd07064">
    <property type="entry name" value="AlkD_like_1"/>
    <property type="match status" value="1"/>
</dbReference>
<dbReference type="InterPro" id="IPR014825">
    <property type="entry name" value="DNA_alkylation"/>
</dbReference>
<dbReference type="EMBL" id="JACCAA010000001">
    <property type="protein sequence ID" value="NYG59005.1"/>
    <property type="molecule type" value="Genomic_DNA"/>
</dbReference>
<dbReference type="RefSeq" id="WP_179502104.1">
    <property type="nucleotide sequence ID" value="NZ_JACCAA010000001.1"/>
</dbReference>
<dbReference type="Pfam" id="PF08713">
    <property type="entry name" value="DNA_alkylation"/>
    <property type="match status" value="1"/>
</dbReference>
<organism evidence="1 2">
    <name type="scientific">Nocardioides daedukensis</name>
    <dbReference type="NCBI Taxonomy" id="634462"/>
    <lineage>
        <taxon>Bacteria</taxon>
        <taxon>Bacillati</taxon>
        <taxon>Actinomycetota</taxon>
        <taxon>Actinomycetes</taxon>
        <taxon>Propionibacteriales</taxon>
        <taxon>Nocardioidaceae</taxon>
        <taxon>Nocardioides</taxon>
    </lineage>
</organism>
<dbReference type="InterPro" id="IPR016024">
    <property type="entry name" value="ARM-type_fold"/>
</dbReference>
<dbReference type="PANTHER" id="PTHR34070:SF1">
    <property type="entry name" value="DNA ALKYLATION REPAIR PROTEIN"/>
    <property type="match status" value="1"/>
</dbReference>
<evidence type="ECO:0000313" key="1">
    <source>
        <dbReference type="EMBL" id="NYG59005.1"/>
    </source>
</evidence>
<dbReference type="Proteomes" id="UP000540656">
    <property type="component" value="Unassembled WGS sequence"/>
</dbReference>
<gene>
    <name evidence="1" type="ORF">BJ980_001928</name>
</gene>
<keyword evidence="2" id="KW-1185">Reference proteome</keyword>
<comment type="caution">
    <text evidence="1">The sequence shown here is derived from an EMBL/GenBank/DDBJ whole genome shotgun (WGS) entry which is preliminary data.</text>
</comment>
<dbReference type="PANTHER" id="PTHR34070">
    <property type="entry name" value="ARMADILLO-TYPE FOLD"/>
    <property type="match status" value="1"/>
</dbReference>
<evidence type="ECO:0000313" key="2">
    <source>
        <dbReference type="Proteomes" id="UP000540656"/>
    </source>
</evidence>
<dbReference type="AlphaFoldDB" id="A0A7Y9RZB1"/>
<accession>A0A7Y9RZB1</accession>
<protein>
    <submittedName>
        <fullName evidence="1">3-methyladenine DNA glycosylase AlkD</fullName>
    </submittedName>
</protein>
<dbReference type="SUPFAM" id="SSF48371">
    <property type="entry name" value="ARM repeat"/>
    <property type="match status" value="1"/>
</dbReference>
<sequence length="242" mass="27696">MTAPAELAALVRRRIAAVADPAKAPGMQAYMKSAMPYRGVTSVPLRRVLRETFDEHRLDDEGSWHDTVRLLWDGAAFREERYAATTLAGHRLYREHQQPHTLDLHRDLIVDGAWWDHVDDIATHLVRGILLGHREAVTPVLAAWACEDDMWLRRASIICQVSLRGDLDRRLLVHAIDANLDGSTRSAPAESTYGREFFIRKAIGWALRDHFRTDPDWVREFVAERGPRLSGLSRREALKHDR</sequence>
<proteinExistence type="predicted"/>
<reference evidence="1 2" key="1">
    <citation type="submission" date="2020-07" db="EMBL/GenBank/DDBJ databases">
        <title>Sequencing the genomes of 1000 actinobacteria strains.</title>
        <authorList>
            <person name="Klenk H.-P."/>
        </authorList>
    </citation>
    <scope>NUCLEOTIDE SEQUENCE [LARGE SCALE GENOMIC DNA]</scope>
    <source>
        <strain evidence="1 2">DSM 23819</strain>
    </source>
</reference>
<name>A0A7Y9RZB1_9ACTN</name>
<dbReference type="Gene3D" id="1.25.10.90">
    <property type="match status" value="1"/>
</dbReference>